<name>A0A1R4GNL9_BREDI</name>
<sequence length="76" mass="8417">MMGVRATFLIALALAAGLSACTFKPMDPAAPESASARLERLDRERGEEADKRAYCQRLSRDDPRFDRDGCERRIGG</sequence>
<evidence type="ECO:0000313" key="4">
    <source>
        <dbReference type="Proteomes" id="UP000195766"/>
    </source>
</evidence>
<proteinExistence type="predicted"/>
<gene>
    <name evidence="3" type="ORF">FM111_14295</name>
</gene>
<feature type="signal peptide" evidence="2">
    <location>
        <begin position="1"/>
        <end position="20"/>
    </location>
</feature>
<dbReference type="EMBL" id="FUIE01000081">
    <property type="protein sequence ID" value="SJM69695.1"/>
    <property type="molecule type" value="Genomic_DNA"/>
</dbReference>
<keyword evidence="2" id="KW-0732">Signal</keyword>
<evidence type="ECO:0000256" key="2">
    <source>
        <dbReference type="SAM" id="SignalP"/>
    </source>
</evidence>
<evidence type="ECO:0008006" key="5">
    <source>
        <dbReference type="Google" id="ProtNLM"/>
    </source>
</evidence>
<dbReference type="RefSeq" id="WP_143276134.1">
    <property type="nucleotide sequence ID" value="NZ_FUIE01000081.1"/>
</dbReference>
<feature type="compositionally biased region" description="Basic and acidic residues" evidence="1">
    <location>
        <begin position="37"/>
        <end position="52"/>
    </location>
</feature>
<protein>
    <recommendedName>
        <fullName evidence="5">Lipoprotein</fullName>
    </recommendedName>
</protein>
<reference evidence="3 4" key="1">
    <citation type="submission" date="2017-02" db="EMBL/GenBank/DDBJ databases">
        <authorList>
            <person name="Peterson S.W."/>
        </authorList>
    </citation>
    <scope>NUCLEOTIDE SEQUENCE [LARGE SCALE GENOMIC DNA]</scope>
    <source>
        <strain evidence="3 4">3F5N</strain>
    </source>
</reference>
<feature type="region of interest" description="Disordered" evidence="1">
    <location>
        <begin position="29"/>
        <end position="52"/>
    </location>
</feature>
<accession>A0A1R4GNL9</accession>
<organism evidence="3 4">
    <name type="scientific">Brevundimonas diminuta 3F5N</name>
    <dbReference type="NCBI Taxonomy" id="1255603"/>
    <lineage>
        <taxon>Bacteria</taxon>
        <taxon>Pseudomonadati</taxon>
        <taxon>Pseudomonadota</taxon>
        <taxon>Alphaproteobacteria</taxon>
        <taxon>Caulobacterales</taxon>
        <taxon>Caulobacteraceae</taxon>
        <taxon>Brevundimonas</taxon>
    </lineage>
</organism>
<evidence type="ECO:0000256" key="1">
    <source>
        <dbReference type="SAM" id="MobiDB-lite"/>
    </source>
</evidence>
<dbReference type="PROSITE" id="PS51257">
    <property type="entry name" value="PROKAR_LIPOPROTEIN"/>
    <property type="match status" value="1"/>
</dbReference>
<dbReference type="Proteomes" id="UP000195766">
    <property type="component" value="Unassembled WGS sequence"/>
</dbReference>
<evidence type="ECO:0000313" key="3">
    <source>
        <dbReference type="EMBL" id="SJM69695.1"/>
    </source>
</evidence>
<feature type="chain" id="PRO_5012367966" description="Lipoprotein" evidence="2">
    <location>
        <begin position="21"/>
        <end position="76"/>
    </location>
</feature>
<dbReference type="AlphaFoldDB" id="A0A1R4GNL9"/>